<comment type="caution">
    <text evidence="1">The sequence shown here is derived from an EMBL/GenBank/DDBJ whole genome shotgun (WGS) entry which is preliminary data.</text>
</comment>
<name>X0V4M7_9ZZZZ</name>
<feature type="non-terminal residue" evidence="1">
    <location>
        <position position="1"/>
    </location>
</feature>
<dbReference type="AlphaFoldDB" id="X0V4M7"/>
<proteinExistence type="predicted"/>
<evidence type="ECO:0000313" key="1">
    <source>
        <dbReference type="EMBL" id="GAG13045.1"/>
    </source>
</evidence>
<dbReference type="EMBL" id="BARS01024935">
    <property type="protein sequence ID" value="GAG13045.1"/>
    <property type="molecule type" value="Genomic_DNA"/>
</dbReference>
<reference evidence="1" key="1">
    <citation type="journal article" date="2014" name="Front. Microbiol.">
        <title>High frequency of phylogenetically diverse reductive dehalogenase-homologous genes in deep subseafloor sedimentary metagenomes.</title>
        <authorList>
            <person name="Kawai M."/>
            <person name="Futagami T."/>
            <person name="Toyoda A."/>
            <person name="Takaki Y."/>
            <person name="Nishi S."/>
            <person name="Hori S."/>
            <person name="Arai W."/>
            <person name="Tsubouchi T."/>
            <person name="Morono Y."/>
            <person name="Uchiyama I."/>
            <person name="Ito T."/>
            <person name="Fujiyama A."/>
            <person name="Inagaki F."/>
            <person name="Takami H."/>
        </authorList>
    </citation>
    <scope>NUCLEOTIDE SEQUENCE</scope>
    <source>
        <strain evidence="1">Expedition CK06-06</strain>
    </source>
</reference>
<protein>
    <submittedName>
        <fullName evidence="1">Uncharacterized protein</fullName>
    </submittedName>
</protein>
<accession>X0V4M7</accession>
<organism evidence="1">
    <name type="scientific">marine sediment metagenome</name>
    <dbReference type="NCBI Taxonomy" id="412755"/>
    <lineage>
        <taxon>unclassified sequences</taxon>
        <taxon>metagenomes</taxon>
        <taxon>ecological metagenomes</taxon>
    </lineage>
</organism>
<gene>
    <name evidence="1" type="ORF">S01H1_39505</name>
</gene>
<sequence>IGKEVSFLGETPEGTVDILRGIVEQVYKEKGENFLIVGDYVLGLKDIITVKNQNQI</sequence>